<feature type="transmembrane region" description="Helical" evidence="3">
    <location>
        <begin position="56"/>
        <end position="74"/>
    </location>
</feature>
<dbReference type="Gene3D" id="3.60.40.10">
    <property type="entry name" value="PPM-type phosphatase domain"/>
    <property type="match status" value="1"/>
</dbReference>
<dbReference type="GO" id="GO:0016791">
    <property type="term" value="F:phosphatase activity"/>
    <property type="evidence" value="ECO:0007669"/>
    <property type="project" value="TreeGrafter"/>
</dbReference>
<dbReference type="InterPro" id="IPR001932">
    <property type="entry name" value="PPM-type_phosphatase-like_dom"/>
</dbReference>
<evidence type="ECO:0000256" key="2">
    <source>
        <dbReference type="SAM" id="Coils"/>
    </source>
</evidence>
<feature type="transmembrane region" description="Helical" evidence="3">
    <location>
        <begin position="81"/>
        <end position="106"/>
    </location>
</feature>
<keyword evidence="3" id="KW-1133">Transmembrane helix</keyword>
<reference evidence="5 6" key="1">
    <citation type="submission" date="2016-10" db="EMBL/GenBank/DDBJ databases">
        <authorList>
            <person name="de Groot N.N."/>
        </authorList>
    </citation>
    <scope>NUCLEOTIDE SEQUENCE [LARGE SCALE GENOMIC DNA]</scope>
    <source>
        <strain>GEY</strain>
        <strain evidence="6">DSM 9560</strain>
    </source>
</reference>
<evidence type="ECO:0000256" key="1">
    <source>
        <dbReference type="ARBA" id="ARBA00022801"/>
    </source>
</evidence>
<dbReference type="EMBL" id="FONY01000004">
    <property type="protein sequence ID" value="SFE65345.1"/>
    <property type="molecule type" value="Genomic_DNA"/>
</dbReference>
<feature type="transmembrane region" description="Helical" evidence="3">
    <location>
        <begin position="28"/>
        <end position="50"/>
    </location>
</feature>
<keyword evidence="1" id="KW-0378">Hydrolase</keyword>
<dbReference type="Proteomes" id="UP000199513">
    <property type="component" value="Unassembled WGS sequence"/>
</dbReference>
<dbReference type="SMART" id="SM00331">
    <property type="entry name" value="PP2C_SIG"/>
    <property type="match status" value="1"/>
</dbReference>
<feature type="transmembrane region" description="Helical" evidence="3">
    <location>
        <begin position="126"/>
        <end position="144"/>
    </location>
</feature>
<dbReference type="RefSeq" id="WP_091540232.1">
    <property type="nucleotide sequence ID" value="NZ_FONY01000004.1"/>
</dbReference>
<name>A0A1I2CB02_9BACT</name>
<proteinExistence type="predicted"/>
<keyword evidence="3" id="KW-0812">Transmembrane</keyword>
<evidence type="ECO:0000259" key="4">
    <source>
        <dbReference type="SMART" id="SM00331"/>
    </source>
</evidence>
<dbReference type="OrthoDB" id="1119265at2"/>
<dbReference type="PANTHER" id="PTHR43156:SF9">
    <property type="entry name" value="HAMP DOMAIN-CONTAINING PROTEIN"/>
    <property type="match status" value="1"/>
</dbReference>
<evidence type="ECO:0000256" key="3">
    <source>
        <dbReference type="SAM" id="Phobius"/>
    </source>
</evidence>
<dbReference type="AlphaFoldDB" id="A0A1I2CB02"/>
<gene>
    <name evidence="5" type="ORF">SAMN04488541_1004177</name>
</gene>
<evidence type="ECO:0000313" key="6">
    <source>
        <dbReference type="Proteomes" id="UP000199513"/>
    </source>
</evidence>
<accession>A0A1I2CB02</accession>
<dbReference type="InterPro" id="IPR036457">
    <property type="entry name" value="PPM-type-like_dom_sf"/>
</dbReference>
<organism evidence="5 6">
    <name type="scientific">Thermoflexibacter ruber</name>
    <dbReference type="NCBI Taxonomy" id="1003"/>
    <lineage>
        <taxon>Bacteria</taxon>
        <taxon>Pseudomonadati</taxon>
        <taxon>Bacteroidota</taxon>
        <taxon>Cytophagia</taxon>
        <taxon>Cytophagales</taxon>
        <taxon>Thermoflexibacteraceae</taxon>
        <taxon>Thermoflexibacter</taxon>
    </lineage>
</organism>
<keyword evidence="2" id="KW-0175">Coiled coil</keyword>
<sequence>MFRKLWVRLINIGSQPNQSFAEKKKLRLMNATSVAGVLVCGSYLILDAVINARLAPWIYFVGFINSLLVFYFNAKYLYTLAMYLFFIGNISIVTMLSIIFGEGLAAEHLMFLASINAVFFFDRNRYILPIFIFAVACFVLIKFLQSGNPIYQSKYVGYVYYPNILLAFVTIYLVANLFKQEHINYENEIEKQREELEKTNKQITDSLRYAKRIQLALLPEERKIDDLFENFIFYKPKDIVSGDFYYFAEAESFFIIAVVDCTGHGVPGAFMTMIGNALLNQIIKENLITEPALVLKELDKRLSATLQRQPDTQKINDGMDILLCRIDIDNQEITFSGAKRNLFVFQNSTLREIKGNRFPIGSFQYKEKEFHQESFYYQKDDVMYLFTDGYTDQFGGQENKKLGSKYFKDLLLQFHLLPMQEQKNLFVSTFENWKQDHPQTDDVLVVGLRF</sequence>
<keyword evidence="6" id="KW-1185">Reference proteome</keyword>
<dbReference type="STRING" id="1003.SAMN04488541_1004177"/>
<evidence type="ECO:0000313" key="5">
    <source>
        <dbReference type="EMBL" id="SFE65345.1"/>
    </source>
</evidence>
<keyword evidence="3" id="KW-0472">Membrane</keyword>
<feature type="domain" description="PPM-type phosphatase" evidence="4">
    <location>
        <begin position="225"/>
        <end position="450"/>
    </location>
</feature>
<dbReference type="InterPro" id="IPR052016">
    <property type="entry name" value="Bact_Sigma-Reg"/>
</dbReference>
<protein>
    <submittedName>
        <fullName evidence="5">Stage II sporulation protein E (SpoIIE)</fullName>
    </submittedName>
</protein>
<dbReference type="Pfam" id="PF07228">
    <property type="entry name" value="SpoIIE"/>
    <property type="match status" value="1"/>
</dbReference>
<feature type="coiled-coil region" evidence="2">
    <location>
        <begin position="175"/>
        <end position="206"/>
    </location>
</feature>
<dbReference type="PANTHER" id="PTHR43156">
    <property type="entry name" value="STAGE II SPORULATION PROTEIN E-RELATED"/>
    <property type="match status" value="1"/>
</dbReference>
<feature type="transmembrane region" description="Helical" evidence="3">
    <location>
        <begin position="156"/>
        <end position="175"/>
    </location>
</feature>